<dbReference type="Pfam" id="PF13365">
    <property type="entry name" value="Trypsin_2"/>
    <property type="match status" value="1"/>
</dbReference>
<name>A0A1A8Y099_9RHOO</name>
<accession>A0A1A8Y099</accession>
<proteinExistence type="predicted"/>
<keyword evidence="3" id="KW-1185">Reference proteome</keyword>
<organism evidence="2 3">
    <name type="scientific">Candidatus Propionivibrio aalborgensis</name>
    <dbReference type="NCBI Taxonomy" id="1860101"/>
    <lineage>
        <taxon>Bacteria</taxon>
        <taxon>Pseudomonadati</taxon>
        <taxon>Pseudomonadota</taxon>
        <taxon>Betaproteobacteria</taxon>
        <taxon>Rhodocyclales</taxon>
        <taxon>Rhodocyclaceae</taxon>
        <taxon>Propionivibrio</taxon>
    </lineage>
</organism>
<feature type="signal peptide" evidence="1">
    <location>
        <begin position="1"/>
        <end position="30"/>
    </location>
</feature>
<dbReference type="InterPro" id="IPR009003">
    <property type="entry name" value="Peptidase_S1_PA"/>
</dbReference>
<feature type="chain" id="PRO_5008381941" evidence="1">
    <location>
        <begin position="31"/>
        <end position="262"/>
    </location>
</feature>
<dbReference type="SUPFAM" id="SSF50494">
    <property type="entry name" value="Trypsin-like serine proteases"/>
    <property type="match status" value="1"/>
</dbReference>
<evidence type="ECO:0000256" key="1">
    <source>
        <dbReference type="SAM" id="SignalP"/>
    </source>
</evidence>
<protein>
    <submittedName>
        <fullName evidence="2">Peptidase S1 and S6 chymotrypsin/Hap</fullName>
    </submittedName>
</protein>
<dbReference type="AlphaFoldDB" id="A0A1A8Y099"/>
<evidence type="ECO:0000313" key="3">
    <source>
        <dbReference type="Proteomes" id="UP000199600"/>
    </source>
</evidence>
<reference evidence="2 3" key="1">
    <citation type="submission" date="2016-06" db="EMBL/GenBank/DDBJ databases">
        <authorList>
            <person name="Kjaerup R.B."/>
            <person name="Dalgaard T.S."/>
            <person name="Juul-Madsen H.R."/>
        </authorList>
    </citation>
    <scope>NUCLEOTIDE SEQUENCE [LARGE SCALE GENOMIC DNA]</scope>
    <source>
        <strain evidence="2">2</strain>
    </source>
</reference>
<dbReference type="InterPro" id="IPR043504">
    <property type="entry name" value="Peptidase_S1_PA_chymotrypsin"/>
</dbReference>
<dbReference type="Proteomes" id="UP000199600">
    <property type="component" value="Unassembled WGS sequence"/>
</dbReference>
<gene>
    <name evidence="2" type="ORF">PROAA_580008</name>
</gene>
<dbReference type="PANTHER" id="PTHR43019">
    <property type="entry name" value="SERINE ENDOPROTEASE DEGS"/>
    <property type="match status" value="1"/>
</dbReference>
<keyword evidence="1" id="KW-0732">Signal</keyword>
<sequence length="262" mass="27740">MQLVIPKQFLRLPFLFVSFGLLLFSGLASAALPDLIEQVKPSIVVIGTYVRTRSPAFMMRGTGFVVGNGTLAATNAHVVPDKLDSATGETLMVLVPASRHGPQQRVAKLAVTDASHDLALLRIEGTPLPAMTLQSGDHVREGQSVAFTGFPIGSVLGLSPVTHRGIISAITQIAIPGATASQLNAKLIKRLKSGSFQVYQLDGTAYPGNSGGPLFEVEKGEVIGIINMVFVKGTKESVLTHPSGISFAVPVQHLQDLLNDVR</sequence>
<dbReference type="PANTHER" id="PTHR43019:SF23">
    <property type="entry name" value="PROTEASE DO-LIKE 5, CHLOROPLASTIC"/>
    <property type="match status" value="1"/>
</dbReference>
<evidence type="ECO:0000313" key="2">
    <source>
        <dbReference type="EMBL" id="SBT10604.1"/>
    </source>
</evidence>
<dbReference type="EMBL" id="FLQY01000360">
    <property type="protein sequence ID" value="SBT10604.1"/>
    <property type="molecule type" value="Genomic_DNA"/>
</dbReference>
<dbReference type="RefSeq" id="WP_186412195.1">
    <property type="nucleotide sequence ID" value="NZ_FLQY01000360.1"/>
</dbReference>
<dbReference type="Gene3D" id="2.40.10.10">
    <property type="entry name" value="Trypsin-like serine proteases"/>
    <property type="match status" value="2"/>
</dbReference>